<dbReference type="SUPFAM" id="SSF74653">
    <property type="entry name" value="TolA/TonB C-terminal domain"/>
    <property type="match status" value="1"/>
</dbReference>
<accession>A0A1F5YKK5</accession>
<feature type="region of interest" description="Disordered" evidence="1">
    <location>
        <begin position="71"/>
        <end position="150"/>
    </location>
</feature>
<feature type="region of interest" description="Disordered" evidence="1">
    <location>
        <begin position="166"/>
        <end position="205"/>
    </location>
</feature>
<proteinExistence type="predicted"/>
<name>A0A1F5YKK5_9BACT</name>
<dbReference type="InterPro" id="IPR037682">
    <property type="entry name" value="TonB_C"/>
</dbReference>
<dbReference type="PROSITE" id="PS52015">
    <property type="entry name" value="TONB_CTD"/>
    <property type="match status" value="1"/>
</dbReference>
<feature type="domain" description="TonB C-terminal" evidence="2">
    <location>
        <begin position="222"/>
        <end position="315"/>
    </location>
</feature>
<dbReference type="AlphaFoldDB" id="A0A1F5YKK5"/>
<dbReference type="GO" id="GO:0055085">
    <property type="term" value="P:transmembrane transport"/>
    <property type="evidence" value="ECO:0007669"/>
    <property type="project" value="InterPro"/>
</dbReference>
<organism evidence="3 4">
    <name type="scientific">Candidatus Glassbacteria bacterium RIFCSPLOWO2_12_FULL_58_11</name>
    <dbReference type="NCBI Taxonomy" id="1817867"/>
    <lineage>
        <taxon>Bacteria</taxon>
        <taxon>Candidatus Glassiibacteriota</taxon>
    </lineage>
</organism>
<gene>
    <name evidence="3" type="ORF">A3F83_04790</name>
</gene>
<evidence type="ECO:0000259" key="2">
    <source>
        <dbReference type="PROSITE" id="PS52015"/>
    </source>
</evidence>
<comment type="caution">
    <text evidence="3">The sequence shown here is derived from an EMBL/GenBank/DDBJ whole genome shotgun (WGS) entry which is preliminary data.</text>
</comment>
<evidence type="ECO:0000313" key="4">
    <source>
        <dbReference type="Proteomes" id="UP000179129"/>
    </source>
</evidence>
<protein>
    <recommendedName>
        <fullName evidence="2">TonB C-terminal domain-containing protein</fullName>
    </recommendedName>
</protein>
<dbReference type="Proteomes" id="UP000179129">
    <property type="component" value="Unassembled WGS sequence"/>
</dbReference>
<evidence type="ECO:0000313" key="3">
    <source>
        <dbReference type="EMBL" id="OGG00614.1"/>
    </source>
</evidence>
<dbReference type="Gene3D" id="3.30.1150.10">
    <property type="match status" value="1"/>
</dbReference>
<dbReference type="STRING" id="1817867.A3F83_04790"/>
<dbReference type="EMBL" id="MFIX01000250">
    <property type="protein sequence ID" value="OGG00614.1"/>
    <property type="molecule type" value="Genomic_DNA"/>
</dbReference>
<sequence length="315" mass="35388">MSDDVSLKKIFVISLLLHLLLLLIPLRVVVRDTAEAMANELKDKAEKKLTFVFVETPENARESPVEQVTPFISDKNLAASNPQAPENLPMGMPYQQGRSEVPEMLPQQTPPTAPPGSPNEMTRQQQQQQRQEGERQPKNQEQQKQNESADAASLDALRQLEALSRLTPPKQEQQALTPAPQLPPGESSPPSAPSAPRYNNRGERAPVGADFQLSTYNWNWAPYLKELKKRIESNIYPPPAFYMGLVRGRTFLRFKILPDGSMTEFELITYTGHESLMNTSVHAIKASVPFLPLPSDFPEDHLGITVGFFYNEFIQ</sequence>
<feature type="compositionally biased region" description="Pro residues" evidence="1">
    <location>
        <begin position="108"/>
        <end position="117"/>
    </location>
</feature>
<evidence type="ECO:0000256" key="1">
    <source>
        <dbReference type="SAM" id="MobiDB-lite"/>
    </source>
</evidence>
<feature type="compositionally biased region" description="Pro residues" evidence="1">
    <location>
        <begin position="180"/>
        <end position="193"/>
    </location>
</feature>
<reference evidence="3 4" key="1">
    <citation type="journal article" date="2016" name="Nat. Commun.">
        <title>Thousands of microbial genomes shed light on interconnected biogeochemical processes in an aquifer system.</title>
        <authorList>
            <person name="Anantharaman K."/>
            <person name="Brown C.T."/>
            <person name="Hug L.A."/>
            <person name="Sharon I."/>
            <person name="Castelle C.J."/>
            <person name="Probst A.J."/>
            <person name="Thomas B.C."/>
            <person name="Singh A."/>
            <person name="Wilkins M.J."/>
            <person name="Karaoz U."/>
            <person name="Brodie E.L."/>
            <person name="Williams K.H."/>
            <person name="Hubbard S.S."/>
            <person name="Banfield J.F."/>
        </authorList>
    </citation>
    <scope>NUCLEOTIDE SEQUENCE [LARGE SCALE GENOMIC DNA]</scope>
</reference>